<evidence type="ECO:0000313" key="2">
    <source>
        <dbReference type="Proteomes" id="UP000295302"/>
    </source>
</evidence>
<keyword evidence="2" id="KW-1185">Reference proteome</keyword>
<proteinExistence type="predicted"/>
<dbReference type="Proteomes" id="UP000295302">
    <property type="component" value="Unassembled WGS sequence"/>
</dbReference>
<accession>A0A4R4ZB17</accession>
<evidence type="ECO:0000313" key="1">
    <source>
        <dbReference type="EMBL" id="TDD54554.1"/>
    </source>
</evidence>
<dbReference type="OrthoDB" id="3541712at2"/>
<dbReference type="RefSeq" id="WP_132609141.1">
    <property type="nucleotide sequence ID" value="NZ_SMKQ01000008.1"/>
</dbReference>
<dbReference type="AlphaFoldDB" id="A0A4R4ZB17"/>
<comment type="caution">
    <text evidence="1">The sequence shown here is derived from an EMBL/GenBank/DDBJ whole genome shotgun (WGS) entry which is preliminary data.</text>
</comment>
<sequence>MADTARDHSRCAASLKGEMADMGVDIAVSTSRPLVAGPYTTDGFTCPHGTTYWIEPTGEQIAAWARDGVE</sequence>
<reference evidence="1 2" key="1">
    <citation type="submission" date="2019-03" db="EMBL/GenBank/DDBJ databases">
        <title>Draft genome sequences of novel Actinobacteria.</title>
        <authorList>
            <person name="Sahin N."/>
            <person name="Ay H."/>
            <person name="Saygin H."/>
        </authorList>
    </citation>
    <scope>NUCLEOTIDE SEQUENCE [LARGE SCALE GENOMIC DNA]</scope>
    <source>
        <strain evidence="1 2">CH32</strain>
    </source>
</reference>
<protein>
    <submittedName>
        <fullName evidence="1">Uncharacterized protein</fullName>
    </submittedName>
</protein>
<name>A0A4R4ZB17_9ACTN</name>
<dbReference type="EMBL" id="SMKQ01000008">
    <property type="protein sequence ID" value="TDD54554.1"/>
    <property type="molecule type" value="Genomic_DNA"/>
</dbReference>
<organism evidence="1 2">
    <name type="scientific">Nonomuraea terrae</name>
    <dbReference type="NCBI Taxonomy" id="2530383"/>
    <lineage>
        <taxon>Bacteria</taxon>
        <taxon>Bacillati</taxon>
        <taxon>Actinomycetota</taxon>
        <taxon>Actinomycetes</taxon>
        <taxon>Streptosporangiales</taxon>
        <taxon>Streptosporangiaceae</taxon>
        <taxon>Nonomuraea</taxon>
    </lineage>
</organism>
<gene>
    <name evidence="1" type="ORF">E1286_05015</name>
</gene>